<feature type="transmembrane region" description="Helical" evidence="1">
    <location>
        <begin position="6"/>
        <end position="26"/>
    </location>
</feature>
<keyword evidence="1" id="KW-0472">Membrane</keyword>
<organism evidence="2 3">
    <name type="scientific">Faecalibacterium prausnitzii</name>
    <dbReference type="NCBI Taxonomy" id="853"/>
    <lineage>
        <taxon>Bacteria</taxon>
        <taxon>Bacillati</taxon>
        <taxon>Bacillota</taxon>
        <taxon>Clostridia</taxon>
        <taxon>Eubacteriales</taxon>
        <taxon>Oscillospiraceae</taxon>
        <taxon>Faecalibacterium</taxon>
    </lineage>
</organism>
<protein>
    <submittedName>
        <fullName evidence="2">Uncharacterized protein</fullName>
    </submittedName>
</protein>
<evidence type="ECO:0000313" key="3">
    <source>
        <dbReference type="Proteomes" id="UP000261079"/>
    </source>
</evidence>
<gene>
    <name evidence="2" type="ORF">DW905_04925</name>
</gene>
<evidence type="ECO:0000313" key="2">
    <source>
        <dbReference type="EMBL" id="RGC06614.1"/>
    </source>
</evidence>
<proteinExistence type="predicted"/>
<dbReference type="RefSeq" id="WP_117535360.1">
    <property type="nucleotide sequence ID" value="NZ_QVEZ01000002.1"/>
</dbReference>
<evidence type="ECO:0000256" key="1">
    <source>
        <dbReference type="SAM" id="Phobius"/>
    </source>
</evidence>
<name>A0A3E2V7W3_9FIRM</name>
<keyword evidence="1" id="KW-0812">Transmembrane</keyword>
<sequence>MTLTELAFAMFWLVIIIFGSVFFAEWAEKHTQSYAMELFAHFGMPVLLWCGMLILYAALQQKGLLR</sequence>
<feature type="transmembrane region" description="Helical" evidence="1">
    <location>
        <begin position="38"/>
        <end position="59"/>
    </location>
</feature>
<comment type="caution">
    <text evidence="2">The sequence shown here is derived from an EMBL/GenBank/DDBJ whole genome shotgun (WGS) entry which is preliminary data.</text>
</comment>
<dbReference type="EMBL" id="QVEZ01000002">
    <property type="protein sequence ID" value="RGC06614.1"/>
    <property type="molecule type" value="Genomic_DNA"/>
</dbReference>
<dbReference type="AlphaFoldDB" id="A0A3E2V7W3"/>
<reference evidence="2 3" key="1">
    <citation type="submission" date="2018-08" db="EMBL/GenBank/DDBJ databases">
        <title>A genome reference for cultivated species of the human gut microbiota.</title>
        <authorList>
            <person name="Zou Y."/>
            <person name="Xue W."/>
            <person name="Luo G."/>
        </authorList>
    </citation>
    <scope>NUCLEOTIDE SEQUENCE [LARGE SCALE GENOMIC DNA]</scope>
    <source>
        <strain evidence="2 3">AM42-11AC</strain>
    </source>
</reference>
<dbReference type="Proteomes" id="UP000261079">
    <property type="component" value="Unassembled WGS sequence"/>
</dbReference>
<accession>A0A3E2V7W3</accession>
<keyword evidence="1" id="KW-1133">Transmembrane helix</keyword>